<keyword evidence="3" id="KW-1185">Reference proteome</keyword>
<dbReference type="RefSeq" id="WP_345092396.1">
    <property type="nucleotide sequence ID" value="NZ_BAABCS010000014.1"/>
</dbReference>
<protein>
    <submittedName>
        <fullName evidence="2">Uncharacterized protein</fullName>
    </submittedName>
</protein>
<proteinExistence type="predicted"/>
<comment type="caution">
    <text evidence="2">The sequence shown here is derived from an EMBL/GenBank/DDBJ whole genome shotgun (WGS) entry which is preliminary data.</text>
</comment>
<evidence type="ECO:0000256" key="1">
    <source>
        <dbReference type="SAM" id="Phobius"/>
    </source>
</evidence>
<evidence type="ECO:0000313" key="3">
    <source>
        <dbReference type="Proteomes" id="UP001500426"/>
    </source>
</evidence>
<sequence length="162" mass="18773">MKHLTQYIWILFILVNFFNAYLLRKKAAEFIEESPEKENGYKIIFKNFLIYGSIPWIIIGIGNTFGLTESVFDYFQPSKMNPMVLLFHFSIIVIWILLIRFIFFKNGAKFLENHPGIIRVNSFGNVNDNPSENTIKLITIVGIIGGIIAMSMMWFVAIPFPK</sequence>
<feature type="transmembrane region" description="Helical" evidence="1">
    <location>
        <begin position="85"/>
        <end position="103"/>
    </location>
</feature>
<feature type="transmembrane region" description="Helical" evidence="1">
    <location>
        <begin position="6"/>
        <end position="23"/>
    </location>
</feature>
<accession>A0ABP7UPN6</accession>
<keyword evidence="1" id="KW-0472">Membrane</keyword>
<gene>
    <name evidence="2" type="ORF">GCM10022388_12890</name>
</gene>
<reference evidence="3" key="1">
    <citation type="journal article" date="2019" name="Int. J. Syst. Evol. Microbiol.">
        <title>The Global Catalogue of Microorganisms (GCM) 10K type strain sequencing project: providing services to taxonomists for standard genome sequencing and annotation.</title>
        <authorList>
            <consortium name="The Broad Institute Genomics Platform"/>
            <consortium name="The Broad Institute Genome Sequencing Center for Infectious Disease"/>
            <person name="Wu L."/>
            <person name="Ma J."/>
        </authorList>
    </citation>
    <scope>NUCLEOTIDE SEQUENCE [LARGE SCALE GENOMIC DNA]</scope>
    <source>
        <strain evidence="3">JCM 17068</strain>
    </source>
</reference>
<keyword evidence="1" id="KW-0812">Transmembrane</keyword>
<dbReference type="Proteomes" id="UP001500426">
    <property type="component" value="Unassembled WGS sequence"/>
</dbReference>
<feature type="transmembrane region" description="Helical" evidence="1">
    <location>
        <begin position="44"/>
        <end position="65"/>
    </location>
</feature>
<evidence type="ECO:0000313" key="2">
    <source>
        <dbReference type="EMBL" id="GAA4048656.1"/>
    </source>
</evidence>
<name>A0ABP7UPN6_9FLAO</name>
<organism evidence="2 3">
    <name type="scientific">Flavobacterium chungnamense</name>
    <dbReference type="NCBI Taxonomy" id="706182"/>
    <lineage>
        <taxon>Bacteria</taxon>
        <taxon>Pseudomonadati</taxon>
        <taxon>Bacteroidota</taxon>
        <taxon>Flavobacteriia</taxon>
        <taxon>Flavobacteriales</taxon>
        <taxon>Flavobacteriaceae</taxon>
        <taxon>Flavobacterium</taxon>
    </lineage>
</organism>
<keyword evidence="1" id="KW-1133">Transmembrane helix</keyword>
<dbReference type="EMBL" id="BAABCS010000014">
    <property type="protein sequence ID" value="GAA4048656.1"/>
    <property type="molecule type" value="Genomic_DNA"/>
</dbReference>
<feature type="transmembrane region" description="Helical" evidence="1">
    <location>
        <begin position="137"/>
        <end position="160"/>
    </location>
</feature>